<keyword evidence="4" id="KW-0337">GPI-anchor biosynthesis</keyword>
<dbReference type="STRING" id="5217.A0A4Q1BMV7"/>
<protein>
    <recommendedName>
        <fullName evidence="14">Phosphatidylinositol glycan, class S</fullName>
    </recommendedName>
</protein>
<evidence type="ECO:0000256" key="1">
    <source>
        <dbReference type="ARBA" id="ARBA00004477"/>
    </source>
</evidence>
<keyword evidence="8 11" id="KW-0472">Membrane</keyword>
<comment type="pathway">
    <text evidence="2">Glycolipid biosynthesis; glycosylphosphatidylinositol-anchor biosynthesis.</text>
</comment>
<dbReference type="Proteomes" id="UP000289152">
    <property type="component" value="Unassembled WGS sequence"/>
</dbReference>
<proteinExistence type="inferred from homology"/>
<evidence type="ECO:0000256" key="6">
    <source>
        <dbReference type="ARBA" id="ARBA00022824"/>
    </source>
</evidence>
<dbReference type="GO" id="GO:0016255">
    <property type="term" value="P:attachment of GPI anchor to protein"/>
    <property type="evidence" value="ECO:0007669"/>
    <property type="project" value="InterPro"/>
</dbReference>
<dbReference type="InterPro" id="IPR019540">
    <property type="entry name" value="PtdIno-glycan_biosynth_class_S"/>
</dbReference>
<feature type="compositionally biased region" description="Polar residues" evidence="10">
    <location>
        <begin position="615"/>
        <end position="635"/>
    </location>
</feature>
<sequence>MTSIPHTQRTQPTSTQCQPPDKPTKPPSRLTPRELTASINPSPNTRLLITLSFPIFFLLAIPFWWYSTSIIRLPLPSSRIASLETSSSPHLRTKILLTGDEDAFPKPPPGKAQYDLDDILEAIAKEVTDGVDGIYASRRPKEDRYWDLVWKDDLEERPIDLKIHIRLWQHANSSWPLEPYVLAPEKGLMTSGIPGGTLVIPLHPDHVGHKYQRQHLKIALINSILSLFPSTPPDIPLRALKYSPNITLSFVLLNEDSSEGSYVRSWEIDSAIREHFVPHLEPLKDVFQLKIESQILYHAPLAFEPQFAPLPEEKGAWLLGEDELKVFVNSESWNLDSGSSNDPVLRFLLFVPSSKHRPMKISLPDSAPSFLLPQYGAVVILNPPPTIESSSSVGHRDVSEIEAYHLPLDALTPSFHLFTQHLYSLLALPSLPQSIHPSPPPSSLLPPSQLVQPLSSWQVHQILRQRATENSLEARKTLSGIVRLVGKIKEMKVGSGVRDKVVSSVEMLEKLNTTTDPKEAFLLSRDAVGLANAAFFDPSMMGLLYFVRYLKPSLTQGPRGHLAQANHQPDEHKLAVYTPLFAPIAIPLIVGLIKELKAWLKRRRGSTPNIPKDASSPTDHLSASNNTESEVNLTM</sequence>
<gene>
    <name evidence="12" type="ORF">M231_03732</name>
</gene>
<evidence type="ECO:0000256" key="8">
    <source>
        <dbReference type="ARBA" id="ARBA00023136"/>
    </source>
</evidence>
<comment type="similarity">
    <text evidence="3">Belongs to the PIGS family.</text>
</comment>
<dbReference type="Pfam" id="PF10510">
    <property type="entry name" value="PIG-S"/>
    <property type="match status" value="3"/>
</dbReference>
<comment type="subcellular location">
    <subcellularLocation>
        <location evidence="1">Endoplasmic reticulum membrane</location>
        <topology evidence="1">Multi-pass membrane protein</topology>
    </subcellularLocation>
</comment>
<feature type="compositionally biased region" description="Polar residues" evidence="10">
    <location>
        <begin position="1"/>
        <end position="18"/>
    </location>
</feature>
<reference evidence="12 13" key="1">
    <citation type="submission" date="2016-06" db="EMBL/GenBank/DDBJ databases">
        <title>Evolution of pathogenesis and genome organization in the Tremellales.</title>
        <authorList>
            <person name="Cuomo C."/>
            <person name="Litvintseva A."/>
            <person name="Heitman J."/>
            <person name="Chen Y."/>
            <person name="Sun S."/>
            <person name="Springer D."/>
            <person name="Dromer F."/>
            <person name="Young S."/>
            <person name="Zeng Q."/>
            <person name="Chapman S."/>
            <person name="Gujja S."/>
            <person name="Saif S."/>
            <person name="Birren B."/>
        </authorList>
    </citation>
    <scope>NUCLEOTIDE SEQUENCE [LARGE SCALE GENOMIC DNA]</scope>
    <source>
        <strain evidence="12 13">ATCC 28783</strain>
    </source>
</reference>
<evidence type="ECO:0000256" key="2">
    <source>
        <dbReference type="ARBA" id="ARBA00004687"/>
    </source>
</evidence>
<evidence type="ECO:0000313" key="13">
    <source>
        <dbReference type="Proteomes" id="UP000289152"/>
    </source>
</evidence>
<feature type="region of interest" description="Disordered" evidence="10">
    <location>
        <begin position="605"/>
        <end position="635"/>
    </location>
</feature>
<dbReference type="VEuPathDB" id="FungiDB:TREMEDRAFT_64966"/>
<dbReference type="GO" id="GO:0006506">
    <property type="term" value="P:GPI anchor biosynthetic process"/>
    <property type="evidence" value="ECO:0007669"/>
    <property type="project" value="UniProtKB-UniPathway"/>
</dbReference>
<evidence type="ECO:0000256" key="5">
    <source>
        <dbReference type="ARBA" id="ARBA00022692"/>
    </source>
</evidence>
<evidence type="ECO:0008006" key="14">
    <source>
        <dbReference type="Google" id="ProtNLM"/>
    </source>
</evidence>
<keyword evidence="7 11" id="KW-1133">Transmembrane helix</keyword>
<keyword evidence="5 11" id="KW-0812">Transmembrane</keyword>
<evidence type="ECO:0000256" key="10">
    <source>
        <dbReference type="SAM" id="MobiDB-lite"/>
    </source>
</evidence>
<keyword evidence="13" id="KW-1185">Reference proteome</keyword>
<keyword evidence="6" id="KW-0256">Endoplasmic reticulum</keyword>
<evidence type="ECO:0000256" key="4">
    <source>
        <dbReference type="ARBA" id="ARBA00022502"/>
    </source>
</evidence>
<comment type="caution">
    <text evidence="12">The sequence shown here is derived from an EMBL/GenBank/DDBJ whole genome shotgun (WGS) entry which is preliminary data.</text>
</comment>
<keyword evidence="9" id="KW-0325">Glycoprotein</keyword>
<dbReference type="PANTHER" id="PTHR21072">
    <property type="entry name" value="GPI TRANSAMIDASE COMPONENT PIG-S"/>
    <property type="match status" value="1"/>
</dbReference>
<dbReference type="EMBL" id="SDIL01000038">
    <property type="protein sequence ID" value="RXK39002.1"/>
    <property type="molecule type" value="Genomic_DNA"/>
</dbReference>
<dbReference type="AlphaFoldDB" id="A0A4Q1BMV7"/>
<dbReference type="FunCoup" id="A0A4Q1BMV7">
    <property type="interactions" value="524"/>
</dbReference>
<dbReference type="GO" id="GO:0042765">
    <property type="term" value="C:GPI-anchor transamidase complex"/>
    <property type="evidence" value="ECO:0007669"/>
    <property type="project" value="InterPro"/>
</dbReference>
<evidence type="ECO:0000256" key="9">
    <source>
        <dbReference type="ARBA" id="ARBA00023180"/>
    </source>
</evidence>
<evidence type="ECO:0000313" key="12">
    <source>
        <dbReference type="EMBL" id="RXK39002.1"/>
    </source>
</evidence>
<dbReference type="UniPathway" id="UPA00196"/>
<feature type="region of interest" description="Disordered" evidence="10">
    <location>
        <begin position="1"/>
        <end position="37"/>
    </location>
</feature>
<dbReference type="OrthoDB" id="28748at2759"/>
<name>A0A4Q1BMV7_TREME</name>
<accession>A0A4Q1BMV7</accession>
<feature type="transmembrane region" description="Helical" evidence="11">
    <location>
        <begin position="47"/>
        <end position="66"/>
    </location>
</feature>
<dbReference type="PANTHER" id="PTHR21072:SF13">
    <property type="entry name" value="GPI TRANSAMIDASE COMPONENT PIG-S"/>
    <property type="match status" value="1"/>
</dbReference>
<evidence type="ECO:0000256" key="7">
    <source>
        <dbReference type="ARBA" id="ARBA00022989"/>
    </source>
</evidence>
<dbReference type="InParanoid" id="A0A4Q1BMV7"/>
<evidence type="ECO:0000256" key="3">
    <source>
        <dbReference type="ARBA" id="ARBA00005316"/>
    </source>
</evidence>
<evidence type="ECO:0000256" key="11">
    <source>
        <dbReference type="SAM" id="Phobius"/>
    </source>
</evidence>
<organism evidence="12 13">
    <name type="scientific">Tremella mesenterica</name>
    <name type="common">Jelly fungus</name>
    <dbReference type="NCBI Taxonomy" id="5217"/>
    <lineage>
        <taxon>Eukaryota</taxon>
        <taxon>Fungi</taxon>
        <taxon>Dikarya</taxon>
        <taxon>Basidiomycota</taxon>
        <taxon>Agaricomycotina</taxon>
        <taxon>Tremellomycetes</taxon>
        <taxon>Tremellales</taxon>
        <taxon>Tremellaceae</taxon>
        <taxon>Tremella</taxon>
    </lineage>
</organism>